<proteinExistence type="predicted"/>
<protein>
    <recommendedName>
        <fullName evidence="3">Transposase</fullName>
    </recommendedName>
</protein>
<name>A0AAW9QVK9_9CHRO</name>
<accession>A0AAW9QVK9</accession>
<dbReference type="RefSeq" id="WP_332865153.1">
    <property type="nucleotide sequence ID" value="NZ_JBAFSM010000018.1"/>
</dbReference>
<dbReference type="Proteomes" id="UP001328733">
    <property type="component" value="Unassembled WGS sequence"/>
</dbReference>
<dbReference type="AlphaFoldDB" id="A0AAW9QVK9"/>
<gene>
    <name evidence="1" type="ORF">V0288_11135</name>
</gene>
<evidence type="ECO:0008006" key="3">
    <source>
        <dbReference type="Google" id="ProtNLM"/>
    </source>
</evidence>
<evidence type="ECO:0000313" key="2">
    <source>
        <dbReference type="Proteomes" id="UP001328733"/>
    </source>
</evidence>
<comment type="caution">
    <text evidence="1">The sequence shown here is derived from an EMBL/GenBank/DDBJ whole genome shotgun (WGS) entry which is preliminary data.</text>
</comment>
<sequence>MRLLTLVNNVITEVSICPIRYTMRERRKQDKNKAFGQLTEVYCLGHHDPKAFFQVFLEEYEKEIPDIWRAYNPDMVERAIGENGQPITRIRL</sequence>
<dbReference type="EMBL" id="JBAFSM010000018">
    <property type="protein sequence ID" value="MEG3437673.1"/>
    <property type="molecule type" value="Genomic_DNA"/>
</dbReference>
<reference evidence="1 2" key="1">
    <citation type="submission" date="2024-01" db="EMBL/GenBank/DDBJ databases">
        <title>Genomic insights into the taxonomy and metabolism of the cyanobacterium Pannus brasiliensis CCIBt3594.</title>
        <authorList>
            <person name="Machado M."/>
            <person name="Botero N.B."/>
            <person name="Andreote A.P.D."/>
            <person name="Feitosa A.M.T."/>
            <person name="Popin R."/>
            <person name="Sivonen K."/>
            <person name="Fiore M.F."/>
        </authorList>
    </citation>
    <scope>NUCLEOTIDE SEQUENCE [LARGE SCALE GENOMIC DNA]</scope>
    <source>
        <strain evidence="1 2">CCIBt3594</strain>
    </source>
</reference>
<organism evidence="1 2">
    <name type="scientific">Pannus brasiliensis CCIBt3594</name>
    <dbReference type="NCBI Taxonomy" id="1427578"/>
    <lineage>
        <taxon>Bacteria</taxon>
        <taxon>Bacillati</taxon>
        <taxon>Cyanobacteriota</taxon>
        <taxon>Cyanophyceae</taxon>
        <taxon>Oscillatoriophycideae</taxon>
        <taxon>Chroococcales</taxon>
        <taxon>Microcystaceae</taxon>
        <taxon>Pannus</taxon>
    </lineage>
</organism>
<evidence type="ECO:0000313" key="1">
    <source>
        <dbReference type="EMBL" id="MEG3437673.1"/>
    </source>
</evidence>
<keyword evidence="2" id="KW-1185">Reference proteome</keyword>